<evidence type="ECO:0000313" key="1">
    <source>
        <dbReference type="EMBL" id="ROL47285.1"/>
    </source>
</evidence>
<comment type="caution">
    <text evidence="1">The sequence shown here is derived from an EMBL/GenBank/DDBJ whole genome shotgun (WGS) entry which is preliminary data.</text>
</comment>
<dbReference type="OrthoDB" id="8843611at2759"/>
<dbReference type="AlphaFoldDB" id="A0A3N0YM51"/>
<accession>A0A3N0YM51</accession>
<dbReference type="EMBL" id="RJVU01035944">
    <property type="protein sequence ID" value="ROL47285.1"/>
    <property type="molecule type" value="Genomic_DNA"/>
</dbReference>
<dbReference type="PANTHER" id="PTHR11505">
    <property type="entry name" value="L1 TRANSPOSABLE ELEMENT-RELATED"/>
    <property type="match status" value="1"/>
</dbReference>
<dbReference type="InterPro" id="IPR004244">
    <property type="entry name" value="Transposase_22"/>
</dbReference>
<organism evidence="1 2">
    <name type="scientific">Anabarilius grahami</name>
    <name type="common">Kanglang fish</name>
    <name type="synonym">Barilius grahami</name>
    <dbReference type="NCBI Taxonomy" id="495550"/>
    <lineage>
        <taxon>Eukaryota</taxon>
        <taxon>Metazoa</taxon>
        <taxon>Chordata</taxon>
        <taxon>Craniata</taxon>
        <taxon>Vertebrata</taxon>
        <taxon>Euteleostomi</taxon>
        <taxon>Actinopterygii</taxon>
        <taxon>Neopterygii</taxon>
        <taxon>Teleostei</taxon>
        <taxon>Ostariophysi</taxon>
        <taxon>Cypriniformes</taxon>
        <taxon>Xenocyprididae</taxon>
        <taxon>Xenocypridinae</taxon>
        <taxon>Xenocypridinae incertae sedis</taxon>
        <taxon>Anabarilius</taxon>
    </lineage>
</organism>
<keyword evidence="2" id="KW-1185">Reference proteome</keyword>
<name>A0A3N0YM51_ANAGA</name>
<evidence type="ECO:0000313" key="2">
    <source>
        <dbReference type="Proteomes" id="UP000281406"/>
    </source>
</evidence>
<gene>
    <name evidence="1" type="ORF">DPX16_6465</name>
</gene>
<dbReference type="Proteomes" id="UP000281406">
    <property type="component" value="Unassembled WGS sequence"/>
</dbReference>
<sequence>MRIEGLKKTVDFVCAEVKDLKIKMTNTEKCIDEEKHRCSMLENRIRELEGYHRRWNLKLYGVPEKADQNMRAEVIHICQEVLPEGKIKLQDVIDTVHRLGSRMHNDKPRPVILQFTSRVHRDAVWKADRNNLYLRDNKLRFAEDFCEEDRERRKKLWPAVESARDAGKKAYYVRARAFVEGKEIILPPKWLSLKSVVLRLASRGFCVADRSMYFGFCALISF</sequence>
<protein>
    <submittedName>
        <fullName evidence="1">Uncharacterized protein</fullName>
    </submittedName>
</protein>
<proteinExistence type="predicted"/>
<dbReference type="Gene3D" id="3.30.70.1820">
    <property type="entry name" value="L1 transposable element, RRM domain"/>
    <property type="match status" value="1"/>
</dbReference>
<reference evidence="1 2" key="1">
    <citation type="submission" date="2018-10" db="EMBL/GenBank/DDBJ databases">
        <title>Genome assembly for a Yunnan-Guizhou Plateau 3E fish, Anabarilius grahami (Regan), and its evolutionary and genetic applications.</title>
        <authorList>
            <person name="Jiang W."/>
        </authorList>
    </citation>
    <scope>NUCLEOTIDE SEQUENCE [LARGE SCALE GENOMIC DNA]</scope>
    <source>
        <strain evidence="1">AG-KIZ</strain>
        <tissue evidence="1">Muscle</tissue>
    </source>
</reference>